<dbReference type="NCBIfam" id="NF037997">
    <property type="entry name" value="Na_Pi_symport"/>
    <property type="match status" value="2"/>
</dbReference>
<evidence type="ECO:0000313" key="7">
    <source>
        <dbReference type="EMBL" id="EKC41275.1"/>
    </source>
</evidence>
<evidence type="ECO:0000256" key="4">
    <source>
        <dbReference type="ARBA" id="ARBA00022692"/>
    </source>
</evidence>
<protein>
    <submittedName>
        <fullName evidence="7">Sodium-dependent phosphate transport protein 2A</fullName>
    </submittedName>
</protein>
<dbReference type="GO" id="GO:0044341">
    <property type="term" value="P:sodium-dependent phosphate transport"/>
    <property type="evidence" value="ECO:0007669"/>
    <property type="project" value="InterPro"/>
</dbReference>
<gene>
    <name evidence="7" type="ORF">CGI_10021510</name>
</gene>
<dbReference type="AlphaFoldDB" id="K1RI88"/>
<sequence>MIFVTELSTTKRTKLLISIFVKTVVLLVFVYFFICALGFLTDAFQLLGGEANAKIFKENEVLSNPVAGLMIGILATALIQSSSTTISIVIALAGSKTIPVRETIPMIMGSNIGTTVTNTIVSLAQAGSREEFRKAFGGATIHDVFNWMCVIVLLPIEVISGYLFHLTKAIVDSLDISGSSKTKRDLLKTITKPFIRLFVQIDKTALKCKAIHVNGTSRTVLKRWCGKVWTSSNADPCFPKNITGDSRCKNLFALSDLNDEEAGLILTIAALLLIVLCLFVVVKLLNSLFKGTMASIIKRFINADFPGKFGWLTGYVAILIGAGMTMIIQSSSVFTSTLTPLVGVGIVSMERMFPLTIGSNIGTTVTGILAALAVSESQVHLTLQVALCHLFFNLSGTVLFYPIPFLRKIPIYLAKSLGNTTAQYRWFAIVYLVGMFFLLPAAFFALSQGGPVVFMAVGIPFLTVLVIVILVNILQVKAPQCLPKQLRTWNFLPNWLHSLEPYDRVISKILCMKCCRNQGHKDNFKI</sequence>
<dbReference type="InterPro" id="IPR003841">
    <property type="entry name" value="Na/Pi_transpt"/>
</dbReference>
<evidence type="ECO:0000256" key="1">
    <source>
        <dbReference type="ARBA" id="ARBA00004424"/>
    </source>
</evidence>
<dbReference type="PANTHER" id="PTHR10010:SF46">
    <property type="entry name" value="SODIUM-DEPENDENT PHOSPHATE TRANSPORT PROTEIN 2B"/>
    <property type="match status" value="1"/>
</dbReference>
<accession>K1RI88</accession>
<organism evidence="7">
    <name type="scientific">Magallana gigas</name>
    <name type="common">Pacific oyster</name>
    <name type="synonym">Crassostrea gigas</name>
    <dbReference type="NCBI Taxonomy" id="29159"/>
    <lineage>
        <taxon>Eukaryota</taxon>
        <taxon>Metazoa</taxon>
        <taxon>Spiralia</taxon>
        <taxon>Lophotrochozoa</taxon>
        <taxon>Mollusca</taxon>
        <taxon>Bivalvia</taxon>
        <taxon>Autobranchia</taxon>
        <taxon>Pteriomorphia</taxon>
        <taxon>Ostreida</taxon>
        <taxon>Ostreoidea</taxon>
        <taxon>Ostreidae</taxon>
        <taxon>Magallana</taxon>
    </lineage>
</organism>
<evidence type="ECO:0000256" key="6">
    <source>
        <dbReference type="ARBA" id="ARBA00023136"/>
    </source>
</evidence>
<keyword evidence="3" id="KW-1003">Cell membrane</keyword>
<proteinExistence type="inferred from homology"/>
<dbReference type="GO" id="GO:0016324">
    <property type="term" value="C:apical plasma membrane"/>
    <property type="evidence" value="ECO:0007669"/>
    <property type="project" value="UniProtKB-SubCell"/>
</dbReference>
<keyword evidence="5" id="KW-1133">Transmembrane helix</keyword>
<keyword evidence="6" id="KW-0472">Membrane</keyword>
<dbReference type="InParanoid" id="K1RI88"/>
<dbReference type="HOGENOM" id="CLU_025063_0_0_1"/>
<name>K1RI88_MAGGI</name>
<dbReference type="NCBIfam" id="TIGR01013">
    <property type="entry name" value="2a58"/>
    <property type="match status" value="1"/>
</dbReference>
<comment type="similarity">
    <text evidence="2">Belongs to the SLC34A transporter family.</text>
</comment>
<dbReference type="EMBL" id="JH818934">
    <property type="protein sequence ID" value="EKC41275.1"/>
    <property type="molecule type" value="Genomic_DNA"/>
</dbReference>
<reference evidence="7" key="1">
    <citation type="journal article" date="2012" name="Nature">
        <title>The oyster genome reveals stress adaptation and complexity of shell formation.</title>
        <authorList>
            <person name="Zhang G."/>
            <person name="Fang X."/>
            <person name="Guo X."/>
            <person name="Li L."/>
            <person name="Luo R."/>
            <person name="Xu F."/>
            <person name="Yang P."/>
            <person name="Zhang L."/>
            <person name="Wang X."/>
            <person name="Qi H."/>
            <person name="Xiong Z."/>
            <person name="Que H."/>
            <person name="Xie Y."/>
            <person name="Holland P.W."/>
            <person name="Paps J."/>
            <person name="Zhu Y."/>
            <person name="Wu F."/>
            <person name="Chen Y."/>
            <person name="Wang J."/>
            <person name="Peng C."/>
            <person name="Meng J."/>
            <person name="Yang L."/>
            <person name="Liu J."/>
            <person name="Wen B."/>
            <person name="Zhang N."/>
            <person name="Huang Z."/>
            <person name="Zhu Q."/>
            <person name="Feng Y."/>
            <person name="Mount A."/>
            <person name="Hedgecock D."/>
            <person name="Xu Z."/>
            <person name="Liu Y."/>
            <person name="Domazet-Loso T."/>
            <person name="Du Y."/>
            <person name="Sun X."/>
            <person name="Zhang S."/>
            <person name="Liu B."/>
            <person name="Cheng P."/>
            <person name="Jiang X."/>
            <person name="Li J."/>
            <person name="Fan D."/>
            <person name="Wang W."/>
            <person name="Fu W."/>
            <person name="Wang T."/>
            <person name="Wang B."/>
            <person name="Zhang J."/>
            <person name="Peng Z."/>
            <person name="Li Y."/>
            <person name="Li N."/>
            <person name="Wang J."/>
            <person name="Chen M."/>
            <person name="He Y."/>
            <person name="Tan F."/>
            <person name="Song X."/>
            <person name="Zheng Q."/>
            <person name="Huang R."/>
            <person name="Yang H."/>
            <person name="Du X."/>
            <person name="Chen L."/>
            <person name="Yang M."/>
            <person name="Gaffney P.M."/>
            <person name="Wang S."/>
            <person name="Luo L."/>
            <person name="She Z."/>
            <person name="Ming Y."/>
            <person name="Huang W."/>
            <person name="Zhang S."/>
            <person name="Huang B."/>
            <person name="Zhang Y."/>
            <person name="Qu T."/>
            <person name="Ni P."/>
            <person name="Miao G."/>
            <person name="Wang J."/>
            <person name="Wang Q."/>
            <person name="Steinberg C.E."/>
            <person name="Wang H."/>
            <person name="Li N."/>
            <person name="Qian L."/>
            <person name="Zhang G."/>
            <person name="Li Y."/>
            <person name="Yang H."/>
            <person name="Liu X."/>
            <person name="Wang J."/>
            <person name="Yin Y."/>
            <person name="Wang J."/>
        </authorList>
    </citation>
    <scope>NUCLEOTIDE SEQUENCE [LARGE SCALE GENOMIC DNA]</scope>
    <source>
        <strain evidence="7">05x7-T-G4-1.051#20</strain>
    </source>
</reference>
<dbReference type="PANTHER" id="PTHR10010">
    <property type="entry name" value="SOLUTE CARRIER FAMILY 34 SODIUM PHOSPHATE , MEMBER 2-RELATED"/>
    <property type="match status" value="1"/>
</dbReference>
<evidence type="ECO:0000256" key="5">
    <source>
        <dbReference type="ARBA" id="ARBA00022989"/>
    </source>
</evidence>
<dbReference type="Pfam" id="PF02690">
    <property type="entry name" value="Na_Pi_cotrans"/>
    <property type="match status" value="2"/>
</dbReference>
<comment type="subcellular location">
    <subcellularLocation>
        <location evidence="1">Apical cell membrane</location>
        <topology evidence="1">Multi-pass membrane protein</topology>
    </subcellularLocation>
</comment>
<dbReference type="GO" id="GO:0005436">
    <property type="term" value="F:sodium:phosphate symporter activity"/>
    <property type="evidence" value="ECO:0007669"/>
    <property type="project" value="InterPro"/>
</dbReference>
<evidence type="ECO:0000256" key="3">
    <source>
        <dbReference type="ARBA" id="ARBA00022475"/>
    </source>
</evidence>
<keyword evidence="4" id="KW-0812">Transmembrane</keyword>
<evidence type="ECO:0000256" key="2">
    <source>
        <dbReference type="ARBA" id="ARBA00005808"/>
    </source>
</evidence>